<keyword evidence="6 9" id="KW-0547">Nucleotide-binding</keyword>
<keyword evidence="7 9" id="KW-0067">ATP-binding</keyword>
<dbReference type="GO" id="GO:0009432">
    <property type="term" value="P:SOS response"/>
    <property type="evidence" value="ECO:0007669"/>
    <property type="project" value="UniProtKB-UniRule"/>
</dbReference>
<evidence type="ECO:0000313" key="12">
    <source>
        <dbReference type="EMBL" id="AJD46427.1"/>
    </source>
</evidence>
<dbReference type="Pfam" id="PF02463">
    <property type="entry name" value="SMC_N"/>
    <property type="match status" value="1"/>
</dbReference>
<evidence type="ECO:0000256" key="8">
    <source>
        <dbReference type="ARBA" id="ARBA00023125"/>
    </source>
</evidence>
<gene>
    <name evidence="9 12" type="primary">recF</name>
    <name evidence="12" type="ORF">S7S_00015</name>
</gene>
<dbReference type="HAMAP" id="MF_00365">
    <property type="entry name" value="RecF"/>
    <property type="match status" value="1"/>
</dbReference>
<keyword evidence="9 10" id="KW-0227">DNA damage</keyword>
<evidence type="ECO:0000256" key="9">
    <source>
        <dbReference type="HAMAP-Rule" id="MF_00365"/>
    </source>
</evidence>
<dbReference type="InterPro" id="IPR042174">
    <property type="entry name" value="RecF_2"/>
</dbReference>
<evidence type="ECO:0000256" key="5">
    <source>
        <dbReference type="ARBA" id="ARBA00022705"/>
    </source>
</evidence>
<dbReference type="Proteomes" id="UP000006764">
    <property type="component" value="Chromosome"/>
</dbReference>
<dbReference type="GO" id="GO:0006260">
    <property type="term" value="P:DNA replication"/>
    <property type="evidence" value="ECO:0007669"/>
    <property type="project" value="UniProtKB-UniRule"/>
</dbReference>
<evidence type="ECO:0000256" key="7">
    <source>
        <dbReference type="ARBA" id="ARBA00022840"/>
    </source>
</evidence>
<dbReference type="PANTHER" id="PTHR32182">
    <property type="entry name" value="DNA REPLICATION AND REPAIR PROTEIN RECF"/>
    <property type="match status" value="1"/>
</dbReference>
<dbReference type="GO" id="GO:0000731">
    <property type="term" value="P:DNA synthesis involved in DNA repair"/>
    <property type="evidence" value="ECO:0007669"/>
    <property type="project" value="TreeGrafter"/>
</dbReference>
<dbReference type="EMBL" id="CP004387">
    <property type="protein sequence ID" value="AJD46427.1"/>
    <property type="molecule type" value="Genomic_DNA"/>
</dbReference>
<dbReference type="PANTHER" id="PTHR32182:SF0">
    <property type="entry name" value="DNA REPLICATION AND REPAIR PROTEIN RECF"/>
    <property type="match status" value="1"/>
</dbReference>
<evidence type="ECO:0000256" key="6">
    <source>
        <dbReference type="ARBA" id="ARBA00022741"/>
    </source>
</evidence>
<dbReference type="Gene3D" id="1.20.1050.90">
    <property type="entry name" value="RecF/RecN/SMC, N-terminal domain"/>
    <property type="match status" value="1"/>
</dbReference>
<evidence type="ECO:0000313" key="13">
    <source>
        <dbReference type="Proteomes" id="UP000006764"/>
    </source>
</evidence>
<dbReference type="InterPro" id="IPR003395">
    <property type="entry name" value="RecF/RecN/SMC_N"/>
</dbReference>
<dbReference type="GO" id="GO:0005737">
    <property type="term" value="C:cytoplasm"/>
    <property type="evidence" value="ECO:0007669"/>
    <property type="project" value="UniProtKB-SubCell"/>
</dbReference>
<keyword evidence="9 10" id="KW-0234">DNA repair</keyword>
<evidence type="ECO:0000256" key="4">
    <source>
        <dbReference type="ARBA" id="ARBA00022490"/>
    </source>
</evidence>
<organism evidence="12 13">
    <name type="scientific">Isoalcanivorax pacificus W11-5</name>
    <dbReference type="NCBI Taxonomy" id="391936"/>
    <lineage>
        <taxon>Bacteria</taxon>
        <taxon>Pseudomonadati</taxon>
        <taxon>Pseudomonadota</taxon>
        <taxon>Gammaproteobacteria</taxon>
        <taxon>Oceanospirillales</taxon>
        <taxon>Alcanivoracaceae</taxon>
        <taxon>Isoalcanivorax</taxon>
    </lineage>
</organism>
<comment type="subcellular location">
    <subcellularLocation>
        <location evidence="1 9 10">Cytoplasm</location>
    </subcellularLocation>
</comment>
<dbReference type="OrthoDB" id="9803889at2"/>
<dbReference type="Gene3D" id="3.40.50.300">
    <property type="entry name" value="P-loop containing nucleotide triphosphate hydrolases"/>
    <property type="match status" value="1"/>
</dbReference>
<evidence type="ECO:0000259" key="11">
    <source>
        <dbReference type="Pfam" id="PF02463"/>
    </source>
</evidence>
<proteinExistence type="inferred from homology"/>
<protein>
    <recommendedName>
        <fullName evidence="3 9">DNA replication and repair protein RecF</fullName>
    </recommendedName>
</protein>
<dbReference type="STRING" id="391936.S7S_00015"/>
<dbReference type="RefSeq" id="WP_008734386.1">
    <property type="nucleotide sequence ID" value="NZ_CP004387.1"/>
</dbReference>
<dbReference type="HOGENOM" id="CLU_040267_0_0_6"/>
<dbReference type="InterPro" id="IPR027417">
    <property type="entry name" value="P-loop_NTPase"/>
</dbReference>
<keyword evidence="8 9" id="KW-0238">DNA-binding</keyword>
<feature type="domain" description="RecF/RecN/SMC N-terminal" evidence="11">
    <location>
        <begin position="1"/>
        <end position="341"/>
    </location>
</feature>
<evidence type="ECO:0000256" key="2">
    <source>
        <dbReference type="ARBA" id="ARBA00008016"/>
    </source>
</evidence>
<dbReference type="KEGG" id="apac:S7S_00015"/>
<keyword evidence="4 9" id="KW-0963">Cytoplasm</keyword>
<dbReference type="GO" id="GO:0003697">
    <property type="term" value="F:single-stranded DNA binding"/>
    <property type="evidence" value="ECO:0007669"/>
    <property type="project" value="UniProtKB-UniRule"/>
</dbReference>
<comment type="similarity">
    <text evidence="2 9 10">Belongs to the RecF family.</text>
</comment>
<evidence type="ECO:0000256" key="3">
    <source>
        <dbReference type="ARBA" id="ARBA00020170"/>
    </source>
</evidence>
<dbReference type="GO" id="GO:0006302">
    <property type="term" value="P:double-strand break repair"/>
    <property type="evidence" value="ECO:0007669"/>
    <property type="project" value="TreeGrafter"/>
</dbReference>
<evidence type="ECO:0000256" key="10">
    <source>
        <dbReference type="RuleBase" id="RU000578"/>
    </source>
</evidence>
<dbReference type="PROSITE" id="PS00618">
    <property type="entry name" value="RECF_2"/>
    <property type="match status" value="1"/>
</dbReference>
<dbReference type="AlphaFoldDB" id="A0A0B4XJ65"/>
<dbReference type="SUPFAM" id="SSF52540">
    <property type="entry name" value="P-loop containing nucleoside triphosphate hydrolases"/>
    <property type="match status" value="1"/>
</dbReference>
<keyword evidence="5 9" id="KW-0235">DNA replication</keyword>
<comment type="function">
    <text evidence="9 10">The RecF protein is involved in DNA metabolism; it is required for DNA replication and normal SOS inducibility. RecF binds preferentially to single-stranded, linear DNA. It also seems to bind ATP.</text>
</comment>
<dbReference type="NCBIfam" id="TIGR00611">
    <property type="entry name" value="recf"/>
    <property type="match status" value="1"/>
</dbReference>
<accession>A0A0B4XJ65</accession>
<feature type="binding site" evidence="9">
    <location>
        <begin position="29"/>
        <end position="36"/>
    </location>
    <ligand>
        <name>ATP</name>
        <dbReference type="ChEBI" id="CHEBI:30616"/>
    </ligand>
</feature>
<name>A0A0B4XJ65_9GAMM</name>
<keyword evidence="13" id="KW-1185">Reference proteome</keyword>
<keyword evidence="9 10" id="KW-0742">SOS response</keyword>
<reference evidence="12 13" key="1">
    <citation type="journal article" date="2012" name="J. Bacteriol.">
        <title>Genome sequence of an alkane-degrading bacterium, Alcanivorax pacificus type strain W11-5, isolated from deep sea sediment.</title>
        <authorList>
            <person name="Lai Q."/>
            <person name="Shao Z."/>
        </authorList>
    </citation>
    <scope>NUCLEOTIDE SEQUENCE [LARGE SCALE GENOMIC DNA]</scope>
    <source>
        <strain evidence="12 13">W11-5</strain>
    </source>
</reference>
<dbReference type="InterPro" id="IPR001238">
    <property type="entry name" value="DNA-binding_RecF"/>
</dbReference>
<evidence type="ECO:0000256" key="1">
    <source>
        <dbReference type="ARBA" id="ARBA00004496"/>
    </source>
</evidence>
<dbReference type="InterPro" id="IPR018078">
    <property type="entry name" value="DNA-binding_RecF_CS"/>
</dbReference>
<dbReference type="PROSITE" id="PS00617">
    <property type="entry name" value="RECF_1"/>
    <property type="match status" value="1"/>
</dbReference>
<sequence>MLQRLALSSFRNYQQAEFVPGAGVNLVVGDNGSGKSSLLEAIYLLGSGRSFRTSRLQRLVKESAQDAVLFAEVMSHQGVMHRLGMARNRQGFSGLKLDGANVRGLSDLARILPVQAFHPGTVEIVEGPSSARRRYLDWGLFHVEQSFLPLWRQLYTALQQRNRLLRSGRFQHREMLVWDQQVATVSGRISQLRSAYLTALSPHLQAVLGHIGELPEVSISLFPGWPEGEDLQALLAADIEKDRQRGHTGRGAHRAELRLTTAAGPVRDVFSRGQTKTLSYALLLAQLYLLVHGHGGQCLVLVDDLASELDSQHSAAVLAALKDLKQQMIITALSADALPVQAEGNGTRMFHVEHGVLRRLD</sequence>
<dbReference type="GO" id="GO:0005524">
    <property type="term" value="F:ATP binding"/>
    <property type="evidence" value="ECO:0007669"/>
    <property type="project" value="UniProtKB-UniRule"/>
</dbReference>